<dbReference type="EMBL" id="JBIGIC010000011">
    <property type="protein sequence ID" value="MFG6489026.1"/>
    <property type="molecule type" value="Genomic_DNA"/>
</dbReference>
<dbReference type="InterPro" id="IPR000498">
    <property type="entry name" value="OmpA-like_TM_dom"/>
</dbReference>
<evidence type="ECO:0000256" key="1">
    <source>
        <dbReference type="ARBA" id="ARBA00004442"/>
    </source>
</evidence>
<keyword evidence="7" id="KW-1185">Reference proteome</keyword>
<gene>
    <name evidence="6" type="ORF">ACG04R_20240</name>
</gene>
<protein>
    <submittedName>
        <fullName evidence="6">Outer membrane beta-barrel protein</fullName>
    </submittedName>
</protein>
<dbReference type="RefSeq" id="WP_394415063.1">
    <property type="nucleotide sequence ID" value="NZ_JBIGIC010000011.1"/>
</dbReference>
<dbReference type="Proteomes" id="UP001606134">
    <property type="component" value="Unassembled WGS sequence"/>
</dbReference>
<organism evidence="6 7">
    <name type="scientific">Pelomonas candidula</name>
    <dbReference type="NCBI Taxonomy" id="3299025"/>
    <lineage>
        <taxon>Bacteria</taxon>
        <taxon>Pseudomonadati</taxon>
        <taxon>Pseudomonadota</taxon>
        <taxon>Betaproteobacteria</taxon>
        <taxon>Burkholderiales</taxon>
        <taxon>Sphaerotilaceae</taxon>
        <taxon>Roseateles</taxon>
    </lineage>
</organism>
<feature type="chain" id="PRO_5046009418" evidence="3">
    <location>
        <begin position="20"/>
        <end position="373"/>
    </location>
</feature>
<dbReference type="SUPFAM" id="SSF56925">
    <property type="entry name" value="OMPA-like"/>
    <property type="match status" value="2"/>
</dbReference>
<feature type="domain" description="Outer membrane protein OmpA-like transmembrane" evidence="4">
    <location>
        <begin position="217"/>
        <end position="372"/>
    </location>
</feature>
<evidence type="ECO:0000313" key="7">
    <source>
        <dbReference type="Proteomes" id="UP001606134"/>
    </source>
</evidence>
<name>A0ABW7HGK9_9BURK</name>
<dbReference type="InterPro" id="IPR011250">
    <property type="entry name" value="OMP/PagP_B-barrel"/>
</dbReference>
<proteinExistence type="predicted"/>
<feature type="domain" description="Outer membrane protein beta-barrel" evidence="5">
    <location>
        <begin position="5"/>
        <end position="202"/>
    </location>
</feature>
<evidence type="ECO:0000259" key="4">
    <source>
        <dbReference type="Pfam" id="PF01389"/>
    </source>
</evidence>
<dbReference type="Pfam" id="PF13505">
    <property type="entry name" value="OMP_b-brl"/>
    <property type="match status" value="1"/>
</dbReference>
<reference evidence="6 7" key="1">
    <citation type="submission" date="2024-08" db="EMBL/GenBank/DDBJ databases">
        <authorList>
            <person name="Lu H."/>
        </authorList>
    </citation>
    <scope>NUCLEOTIDE SEQUENCE [LARGE SCALE GENOMIC DNA]</scope>
    <source>
        <strain evidence="6 7">BYS78W</strain>
    </source>
</reference>
<dbReference type="InterPro" id="IPR027385">
    <property type="entry name" value="Beta-barrel_OMP"/>
</dbReference>
<feature type="signal peptide" evidence="3">
    <location>
        <begin position="1"/>
        <end position="19"/>
    </location>
</feature>
<accession>A0ABW7HGK9</accession>
<evidence type="ECO:0000256" key="2">
    <source>
        <dbReference type="ARBA" id="ARBA00022729"/>
    </source>
</evidence>
<evidence type="ECO:0000256" key="3">
    <source>
        <dbReference type="SAM" id="SignalP"/>
    </source>
</evidence>
<dbReference type="Gene3D" id="2.40.160.20">
    <property type="match status" value="2"/>
</dbReference>
<comment type="caution">
    <text evidence="6">The sequence shown here is derived from an EMBL/GenBank/DDBJ whole genome shotgun (WGS) entry which is preliminary data.</text>
</comment>
<dbReference type="Pfam" id="PF01389">
    <property type="entry name" value="OmpA_membrane"/>
    <property type="match status" value="1"/>
</dbReference>
<keyword evidence="2 3" id="KW-0732">Signal</keyword>
<comment type="subcellular location">
    <subcellularLocation>
        <location evidence="1">Cell outer membrane</location>
    </subcellularLocation>
</comment>
<evidence type="ECO:0000259" key="5">
    <source>
        <dbReference type="Pfam" id="PF13505"/>
    </source>
</evidence>
<sequence length="373" mass="38702">MKKHAIVLAALVVGAHAHAQDSNPFYVTGAIGAGHLDVNCNTSCDNKGKGGKILLGQNFGYGISAELGAVELGKFGGTNVVSPSSTTKITTSETYKPIAILLGAAYTQALGNNWGVKARLGVAQVKTKTDSTTTTVVTGTTTTTTTLASKTTNSKTRGYLGLGLTYRVMKDLDIELGVDNISAAVGGQGSARQVTLGATYAFGAKWGQEDELPAQGEGFYATAAVGASRAKTDCAASCDTSDTGMKLLGGYQFNHGLGLEVGYISFGKFSAFANNTTYTVKPTALLLNGALALPLNGDFGAKLRLGYAQVRSQDTAATVAKTESKPKVYYGLAATYAINKNFKVEVAADSTEADVVDQKPTVRLYSAGVTYAF</sequence>
<evidence type="ECO:0000313" key="6">
    <source>
        <dbReference type="EMBL" id="MFG6489026.1"/>
    </source>
</evidence>